<dbReference type="AlphaFoldDB" id="A0AA36B698"/>
<dbReference type="SUPFAM" id="SSF56655">
    <property type="entry name" value="Carbohydrate phosphatase"/>
    <property type="match status" value="1"/>
</dbReference>
<dbReference type="Pfam" id="PF00459">
    <property type="entry name" value="Inositol_P"/>
    <property type="match status" value="1"/>
</dbReference>
<dbReference type="InterPro" id="IPR044897">
    <property type="entry name" value="INPP1_dom_1"/>
</dbReference>
<dbReference type="GO" id="GO:0004441">
    <property type="term" value="F:inositol-1,4-bisphosphate 1-phosphatase activity"/>
    <property type="evidence" value="ECO:0007669"/>
    <property type="project" value="TreeGrafter"/>
</dbReference>
<dbReference type="PANTHER" id="PTHR43028">
    <property type="entry name" value="3'(2'),5'-BISPHOSPHATE NUCLEOTIDASE 1"/>
    <property type="match status" value="1"/>
</dbReference>
<dbReference type="Proteomes" id="UP001162480">
    <property type="component" value="Chromosome 9"/>
</dbReference>
<keyword evidence="4" id="KW-1185">Reference proteome</keyword>
<dbReference type="InterPro" id="IPR050725">
    <property type="entry name" value="CysQ/Inositol_MonoPase"/>
</dbReference>
<comment type="cofactor">
    <cofactor evidence="2">
        <name>Mg(2+)</name>
        <dbReference type="ChEBI" id="CHEBI:18420"/>
    </cofactor>
</comment>
<dbReference type="PANTHER" id="PTHR43028:SF3">
    <property type="entry name" value="INOSITOL POLYPHOSPHATE 1-PHOSPHATASE"/>
    <property type="match status" value="1"/>
</dbReference>
<dbReference type="EMBL" id="OX597822">
    <property type="protein sequence ID" value="CAI9727752.1"/>
    <property type="molecule type" value="Genomic_DNA"/>
</dbReference>
<dbReference type="Gene3D" id="4.10.460.10">
    <property type="entry name" value="Inositol Polyphosphate 1-phosphatase, domain 1"/>
    <property type="match status" value="1"/>
</dbReference>
<feature type="binding site" evidence="2">
    <location>
        <position position="326"/>
    </location>
    <ligand>
        <name>Mg(2+)</name>
        <dbReference type="ChEBI" id="CHEBI:18420"/>
        <label>1</label>
        <note>catalytic</note>
    </ligand>
</feature>
<proteinExistence type="inferred from homology"/>
<sequence length="406" mass="45330">MISLNFHRSFQGIYKLLVGKKKKKTEMKISELTLAMIHAAKKGSNIAMIIRSKDALLRLLVEEKTGNQKNVRFVQDFKTLADVLIQETVRYDLDQKFPGLGKNLYGEESNKFTNALGETICVTIEPDQEKNVELLGQVLHGNHEAAHLLAQAISSQPESANNPLLDQVLDEIELDKVRIWIDPIDSTAQYIQAAESKADEHNVISEGLQCVSVLIGVYDVQTGLPIIGVAYQPFHHQEDDGWKSRYIWGICYGDTKVHFFSDKEDSKESGNNVIVTSSSEDQRIQEKLKETFSLCYAAGAGYKALCVLDDKVDAYLVSKGSTYHWDTCGLHAILMAMGGGIASYKDCVTDLNRDPDLQQIRYNISTEVPTSGIDQWCNSNGVIVYKEPRILQKLQKLLATTGPTQL</sequence>
<keyword evidence="2" id="KW-0479">Metal-binding</keyword>
<dbReference type="Gene3D" id="3.40.190.80">
    <property type="match status" value="1"/>
</dbReference>
<accession>A0AA36B698</accession>
<feature type="binding site" evidence="2">
    <location>
        <position position="184"/>
    </location>
    <ligand>
        <name>Mg(2+)</name>
        <dbReference type="ChEBI" id="CHEBI:18420"/>
        <label>1</label>
        <note>catalytic</note>
    </ligand>
</feature>
<evidence type="ECO:0000313" key="3">
    <source>
        <dbReference type="EMBL" id="CAI9727752.1"/>
    </source>
</evidence>
<dbReference type="Gene3D" id="3.30.540.10">
    <property type="entry name" value="Fructose-1,6-Bisphosphatase, subunit A, domain 1"/>
    <property type="match status" value="1"/>
</dbReference>
<evidence type="ECO:0000256" key="1">
    <source>
        <dbReference type="ARBA" id="ARBA00009759"/>
    </source>
</evidence>
<comment type="similarity">
    <text evidence="1">Belongs to the inositol monophosphatase superfamily.</text>
</comment>
<name>A0AA36B698_OCTVU</name>
<reference evidence="3" key="1">
    <citation type="submission" date="2023-08" db="EMBL/GenBank/DDBJ databases">
        <authorList>
            <person name="Alioto T."/>
            <person name="Alioto T."/>
            <person name="Gomez Garrido J."/>
        </authorList>
    </citation>
    <scope>NUCLEOTIDE SEQUENCE</scope>
</reference>
<gene>
    <name evidence="3" type="ORF">OCTVUL_1B030388</name>
</gene>
<feature type="binding site" evidence="2">
    <location>
        <position position="107"/>
    </location>
    <ligand>
        <name>Mg(2+)</name>
        <dbReference type="ChEBI" id="CHEBI:18420"/>
        <label>1</label>
        <note>catalytic</note>
    </ligand>
</feature>
<organism evidence="3 4">
    <name type="scientific">Octopus vulgaris</name>
    <name type="common">Common octopus</name>
    <dbReference type="NCBI Taxonomy" id="6645"/>
    <lineage>
        <taxon>Eukaryota</taxon>
        <taxon>Metazoa</taxon>
        <taxon>Spiralia</taxon>
        <taxon>Lophotrochozoa</taxon>
        <taxon>Mollusca</taxon>
        <taxon>Cephalopoda</taxon>
        <taxon>Coleoidea</taxon>
        <taxon>Octopodiformes</taxon>
        <taxon>Octopoda</taxon>
        <taxon>Incirrata</taxon>
        <taxon>Octopodidae</taxon>
        <taxon>Octopus</taxon>
    </lineage>
</organism>
<feature type="binding site" evidence="2">
    <location>
        <position position="182"/>
    </location>
    <ligand>
        <name>Mg(2+)</name>
        <dbReference type="ChEBI" id="CHEBI:18420"/>
        <label>1</label>
        <note>catalytic</note>
    </ligand>
</feature>
<feature type="binding site" evidence="2">
    <location>
        <position position="185"/>
    </location>
    <ligand>
        <name>Mg(2+)</name>
        <dbReference type="ChEBI" id="CHEBI:18420"/>
        <label>1</label>
        <note>catalytic</note>
    </ligand>
</feature>
<evidence type="ECO:0000313" key="4">
    <source>
        <dbReference type="Proteomes" id="UP001162480"/>
    </source>
</evidence>
<protein>
    <submittedName>
        <fullName evidence="3">Inositol polyphosphate 1-phosphatase-like</fullName>
    </submittedName>
</protein>
<keyword evidence="2" id="KW-0460">Magnesium</keyword>
<dbReference type="InterPro" id="IPR000760">
    <property type="entry name" value="Inositol_monophosphatase-like"/>
</dbReference>
<evidence type="ECO:0000256" key="2">
    <source>
        <dbReference type="PIRSR" id="PIRSR600760-2"/>
    </source>
</evidence>
<dbReference type="GO" id="GO:0046872">
    <property type="term" value="F:metal ion binding"/>
    <property type="evidence" value="ECO:0007669"/>
    <property type="project" value="UniProtKB-KW"/>
</dbReference>